<dbReference type="Pfam" id="PF00078">
    <property type="entry name" value="RVT_1"/>
    <property type="match status" value="1"/>
</dbReference>
<evidence type="ECO:0000313" key="3">
    <source>
        <dbReference type="Proteomes" id="UP000299102"/>
    </source>
</evidence>
<keyword evidence="2" id="KW-0695">RNA-directed DNA polymerase</keyword>
<sequence>MIDLTKDLHFDIIAPPTQTYFPDNATGTSILNNIPDNIETTDEIDHAIRALTNHIETVVENSSRKVSVTDGLEKIPEDVCVLLRVKNAAMRRTNAYPTCENRTSAQALQCKVKARIQEYKNDKWSTLMEKITPNHQAYWKLAKALKTDGHLPTSTLRKPDNSFTIDDREKAECVADSVEERCSNNTIHDTAHSHRIEEEFRIKISHEPIDDLAPVTIDAVRKHIKSLKIKKAPGLDAWKEAVVTGIPKLGKPGDLPANYRPISLLSELGKLIKKMIKTHLSENLIGKDLIINARFGFRPNHSCPQQIHRLVEHISKGFKKKRKTMAVFFNVAKAFDRVWHVGLTHKLYTLELPDRIIKAGVSQGSTLSPLLYSAYDNDIPRPSNGIQLALFADDTVLYISEQNHPNPLISSAAAYEPPLAPIPKEATEYSVRSAGCPHFRGRKAHRSQKYVSRIVGIKGQLTVALPRSRYPPKSRVNNFLMLSAASDEVVKAFGLTAGPLSCCFRRFFSPCELNTPRAPGRVDCP</sequence>
<dbReference type="SUPFAM" id="SSF56672">
    <property type="entry name" value="DNA/RNA polymerases"/>
    <property type="match status" value="1"/>
</dbReference>
<dbReference type="InterPro" id="IPR043502">
    <property type="entry name" value="DNA/RNA_pol_sf"/>
</dbReference>
<gene>
    <name evidence="2" type="ORF">EVAR_43100_1</name>
</gene>
<protein>
    <submittedName>
        <fullName evidence="2">RNA-directed DNA polymerase from mobile element jockey</fullName>
    </submittedName>
</protein>
<accession>A0A4C1YKD2</accession>
<name>A0A4C1YKD2_EUMVA</name>
<dbReference type="InterPro" id="IPR000477">
    <property type="entry name" value="RT_dom"/>
</dbReference>
<dbReference type="PANTHER" id="PTHR19446">
    <property type="entry name" value="REVERSE TRANSCRIPTASES"/>
    <property type="match status" value="1"/>
</dbReference>
<keyword evidence="3" id="KW-1185">Reference proteome</keyword>
<dbReference type="STRING" id="151549.A0A4C1YKD2"/>
<dbReference type="CDD" id="cd01650">
    <property type="entry name" value="RT_nLTR_like"/>
    <property type="match status" value="1"/>
</dbReference>
<organism evidence="2 3">
    <name type="scientific">Eumeta variegata</name>
    <name type="common">Bagworm moth</name>
    <name type="synonym">Eumeta japonica</name>
    <dbReference type="NCBI Taxonomy" id="151549"/>
    <lineage>
        <taxon>Eukaryota</taxon>
        <taxon>Metazoa</taxon>
        <taxon>Ecdysozoa</taxon>
        <taxon>Arthropoda</taxon>
        <taxon>Hexapoda</taxon>
        <taxon>Insecta</taxon>
        <taxon>Pterygota</taxon>
        <taxon>Neoptera</taxon>
        <taxon>Endopterygota</taxon>
        <taxon>Lepidoptera</taxon>
        <taxon>Glossata</taxon>
        <taxon>Ditrysia</taxon>
        <taxon>Tineoidea</taxon>
        <taxon>Psychidae</taxon>
        <taxon>Oiketicinae</taxon>
        <taxon>Eumeta</taxon>
    </lineage>
</organism>
<dbReference type="GO" id="GO:0003964">
    <property type="term" value="F:RNA-directed DNA polymerase activity"/>
    <property type="evidence" value="ECO:0007669"/>
    <property type="project" value="UniProtKB-KW"/>
</dbReference>
<evidence type="ECO:0000259" key="1">
    <source>
        <dbReference type="PROSITE" id="PS50878"/>
    </source>
</evidence>
<keyword evidence="2" id="KW-0808">Transferase</keyword>
<dbReference type="AlphaFoldDB" id="A0A4C1YKD2"/>
<feature type="domain" description="Reverse transcriptase" evidence="1">
    <location>
        <begin position="227"/>
        <end position="455"/>
    </location>
</feature>
<dbReference type="OrthoDB" id="410155at2759"/>
<comment type="caution">
    <text evidence="2">The sequence shown here is derived from an EMBL/GenBank/DDBJ whole genome shotgun (WGS) entry which is preliminary data.</text>
</comment>
<evidence type="ECO:0000313" key="2">
    <source>
        <dbReference type="EMBL" id="GBP74795.1"/>
    </source>
</evidence>
<dbReference type="EMBL" id="BGZK01001223">
    <property type="protein sequence ID" value="GBP74795.1"/>
    <property type="molecule type" value="Genomic_DNA"/>
</dbReference>
<keyword evidence="2" id="KW-0548">Nucleotidyltransferase</keyword>
<proteinExistence type="predicted"/>
<dbReference type="Proteomes" id="UP000299102">
    <property type="component" value="Unassembled WGS sequence"/>
</dbReference>
<dbReference type="PROSITE" id="PS50878">
    <property type="entry name" value="RT_POL"/>
    <property type="match status" value="1"/>
</dbReference>
<reference evidence="2 3" key="1">
    <citation type="journal article" date="2019" name="Commun. Biol.">
        <title>The bagworm genome reveals a unique fibroin gene that provides high tensile strength.</title>
        <authorList>
            <person name="Kono N."/>
            <person name="Nakamura H."/>
            <person name="Ohtoshi R."/>
            <person name="Tomita M."/>
            <person name="Numata K."/>
            <person name="Arakawa K."/>
        </authorList>
    </citation>
    <scope>NUCLEOTIDE SEQUENCE [LARGE SCALE GENOMIC DNA]</scope>
</reference>